<dbReference type="SUPFAM" id="SSF82689">
    <property type="entry name" value="Mechanosensitive channel protein MscS (YggB), C-terminal domain"/>
    <property type="match status" value="1"/>
</dbReference>
<dbReference type="Pfam" id="PF21082">
    <property type="entry name" value="MS_channel_3rd"/>
    <property type="match status" value="1"/>
</dbReference>
<dbReference type="Gene3D" id="1.10.287.1260">
    <property type="match status" value="1"/>
</dbReference>
<comment type="caution">
    <text evidence="10">The sequence shown here is derived from an EMBL/GenBank/DDBJ whole genome shotgun (WGS) entry which is preliminary data.</text>
</comment>
<keyword evidence="5 7" id="KW-1133">Transmembrane helix</keyword>
<evidence type="ECO:0000313" key="10">
    <source>
        <dbReference type="EMBL" id="EMA47578.1"/>
    </source>
</evidence>
<evidence type="ECO:0000256" key="3">
    <source>
        <dbReference type="ARBA" id="ARBA00022475"/>
    </source>
</evidence>
<evidence type="ECO:0000256" key="2">
    <source>
        <dbReference type="ARBA" id="ARBA00008017"/>
    </source>
</evidence>
<dbReference type="OrthoDB" id="31543at2157"/>
<proteinExistence type="inferred from homology"/>
<evidence type="ECO:0000256" key="5">
    <source>
        <dbReference type="ARBA" id="ARBA00022989"/>
    </source>
</evidence>
<gene>
    <name evidence="10" type="ORF">C450_20956</name>
</gene>
<organism evidence="10 11">
    <name type="scientific">Halococcus salifodinae DSM 8989</name>
    <dbReference type="NCBI Taxonomy" id="1227456"/>
    <lineage>
        <taxon>Archaea</taxon>
        <taxon>Methanobacteriati</taxon>
        <taxon>Methanobacteriota</taxon>
        <taxon>Stenosarchaea group</taxon>
        <taxon>Halobacteria</taxon>
        <taxon>Halobacteriales</taxon>
        <taxon>Halococcaceae</taxon>
        <taxon>Halococcus</taxon>
    </lineage>
</organism>
<keyword evidence="3" id="KW-1003">Cell membrane</keyword>
<dbReference type="InterPro" id="IPR010920">
    <property type="entry name" value="LSM_dom_sf"/>
</dbReference>
<feature type="transmembrane region" description="Helical" evidence="7">
    <location>
        <begin position="65"/>
        <end position="88"/>
    </location>
</feature>
<dbReference type="InterPro" id="IPR023408">
    <property type="entry name" value="MscS_beta-dom_sf"/>
</dbReference>
<feature type="domain" description="Mechanosensitive ion channel MscS C-terminal" evidence="9">
    <location>
        <begin position="189"/>
        <end position="272"/>
    </location>
</feature>
<evidence type="ECO:0000256" key="7">
    <source>
        <dbReference type="SAM" id="Phobius"/>
    </source>
</evidence>
<comment type="similarity">
    <text evidence="2">Belongs to the MscS (TC 1.A.23) family.</text>
</comment>
<dbReference type="InterPro" id="IPR006685">
    <property type="entry name" value="MscS_channel_2nd"/>
</dbReference>
<dbReference type="Pfam" id="PF00924">
    <property type="entry name" value="MS_channel_2nd"/>
    <property type="match status" value="1"/>
</dbReference>
<sequence length="298" mass="31395">MIPLQQGFSLDPQSLLNQYGPALINAAVTIVLFLVSFVIIYYVGKAIVVRMLNAALNSRDVDETIAGLVVSTVVAIMAVLAIVIAATIAGAGVVLAAFATLAGALALAVGFAAQDLISNFVAGIFIIQDEPFKVGDWIEWDGNVGVVREIQLRVTKLDTFDNEEVTVPNSDLASAVVTNPTGNDQLRVGVDFGIEYDDDIEAARAAILDEARKLDGALTEPEPAAPVTSLGDSAVVLSGRVWINPNETGYAPTAATFTEAVKKRFDAEGIGMPYPYTELTGSVDVESPDEAGYTATND</sequence>
<dbReference type="EMBL" id="AOME01000109">
    <property type="protein sequence ID" value="EMA47578.1"/>
    <property type="molecule type" value="Genomic_DNA"/>
</dbReference>
<evidence type="ECO:0000256" key="6">
    <source>
        <dbReference type="ARBA" id="ARBA00023136"/>
    </source>
</evidence>
<dbReference type="InterPro" id="IPR011066">
    <property type="entry name" value="MscS_channel_C_sf"/>
</dbReference>
<dbReference type="InterPro" id="IPR011014">
    <property type="entry name" value="MscS_channel_TM-2"/>
</dbReference>
<dbReference type="PANTHER" id="PTHR30221:SF1">
    <property type="entry name" value="SMALL-CONDUCTANCE MECHANOSENSITIVE CHANNEL"/>
    <property type="match status" value="1"/>
</dbReference>
<evidence type="ECO:0000259" key="8">
    <source>
        <dbReference type="Pfam" id="PF00924"/>
    </source>
</evidence>
<dbReference type="AlphaFoldDB" id="M0MQH6"/>
<dbReference type="SUPFAM" id="SSF50182">
    <property type="entry name" value="Sm-like ribonucleoproteins"/>
    <property type="match status" value="1"/>
</dbReference>
<dbReference type="PANTHER" id="PTHR30221">
    <property type="entry name" value="SMALL-CONDUCTANCE MECHANOSENSITIVE CHANNEL"/>
    <property type="match status" value="1"/>
</dbReference>
<keyword evidence="4 7" id="KW-0812">Transmembrane</keyword>
<evidence type="ECO:0000256" key="4">
    <source>
        <dbReference type="ARBA" id="ARBA00022692"/>
    </source>
</evidence>
<dbReference type="InterPro" id="IPR049278">
    <property type="entry name" value="MS_channel_C"/>
</dbReference>
<dbReference type="Proteomes" id="UP000011625">
    <property type="component" value="Unassembled WGS sequence"/>
</dbReference>
<accession>M0MQH6</accession>
<reference evidence="10 11" key="1">
    <citation type="journal article" date="2014" name="PLoS Genet.">
        <title>Phylogenetically driven sequencing of extremely halophilic archaea reveals strategies for static and dynamic osmo-response.</title>
        <authorList>
            <person name="Becker E.A."/>
            <person name="Seitzer P.M."/>
            <person name="Tritt A."/>
            <person name="Larsen D."/>
            <person name="Krusor M."/>
            <person name="Yao A.I."/>
            <person name="Wu D."/>
            <person name="Madern D."/>
            <person name="Eisen J.A."/>
            <person name="Darling A.E."/>
            <person name="Facciotti M.T."/>
        </authorList>
    </citation>
    <scope>NUCLEOTIDE SEQUENCE [LARGE SCALE GENOMIC DNA]</scope>
    <source>
        <strain evidence="10 11">DSM 8989</strain>
    </source>
</reference>
<keyword evidence="6 7" id="KW-0472">Membrane</keyword>
<feature type="domain" description="Mechanosensitive ion channel MscS" evidence="8">
    <location>
        <begin position="115"/>
        <end position="181"/>
    </location>
</feature>
<feature type="transmembrane region" description="Helical" evidence="7">
    <location>
        <begin position="94"/>
        <end position="113"/>
    </location>
</feature>
<dbReference type="Gene3D" id="3.30.70.100">
    <property type="match status" value="1"/>
</dbReference>
<evidence type="ECO:0000259" key="9">
    <source>
        <dbReference type="Pfam" id="PF21082"/>
    </source>
</evidence>
<evidence type="ECO:0000256" key="1">
    <source>
        <dbReference type="ARBA" id="ARBA00004651"/>
    </source>
</evidence>
<evidence type="ECO:0000313" key="11">
    <source>
        <dbReference type="Proteomes" id="UP000011625"/>
    </source>
</evidence>
<feature type="transmembrane region" description="Helical" evidence="7">
    <location>
        <begin position="22"/>
        <end position="44"/>
    </location>
</feature>
<name>M0MQH6_9EURY</name>
<dbReference type="RefSeq" id="WP_005047166.1">
    <property type="nucleotide sequence ID" value="NZ_AOME01000109.1"/>
</dbReference>
<protein>
    <submittedName>
        <fullName evidence="10">Putative mechanosensitive ion channel</fullName>
    </submittedName>
</protein>
<dbReference type="GO" id="GO:0005886">
    <property type="term" value="C:plasma membrane"/>
    <property type="evidence" value="ECO:0007669"/>
    <property type="project" value="UniProtKB-SubCell"/>
</dbReference>
<dbReference type="InterPro" id="IPR045275">
    <property type="entry name" value="MscS_archaea/bacteria_type"/>
</dbReference>
<dbReference type="GO" id="GO:0008381">
    <property type="term" value="F:mechanosensitive monoatomic ion channel activity"/>
    <property type="evidence" value="ECO:0007669"/>
    <property type="project" value="InterPro"/>
</dbReference>
<keyword evidence="11" id="KW-1185">Reference proteome</keyword>
<dbReference type="STRING" id="1227456.C450_20956"/>
<comment type="subcellular location">
    <subcellularLocation>
        <location evidence="1">Cell membrane</location>
        <topology evidence="1">Multi-pass membrane protein</topology>
    </subcellularLocation>
</comment>
<dbReference type="SUPFAM" id="SSF82861">
    <property type="entry name" value="Mechanosensitive channel protein MscS (YggB), transmembrane region"/>
    <property type="match status" value="1"/>
</dbReference>
<dbReference type="Gene3D" id="2.30.30.60">
    <property type="match status" value="1"/>
</dbReference>